<evidence type="ECO:0000256" key="5">
    <source>
        <dbReference type="ARBA" id="ARBA00004692"/>
    </source>
</evidence>
<evidence type="ECO:0000256" key="7">
    <source>
        <dbReference type="ARBA" id="ARBA00007490"/>
    </source>
</evidence>
<dbReference type="InterPro" id="IPR003203">
    <property type="entry name" value="CobU/CobP"/>
</dbReference>
<comment type="similarity">
    <text evidence="7">Belongs to the CobU/CobP family.</text>
</comment>
<evidence type="ECO:0000313" key="18">
    <source>
        <dbReference type="EMBL" id="MBC3795938.1"/>
    </source>
</evidence>
<evidence type="ECO:0000256" key="9">
    <source>
        <dbReference type="ARBA" id="ARBA00012523"/>
    </source>
</evidence>
<comment type="function">
    <text evidence="4">Catalyzes ATP-dependent phosphorylation of adenosylcobinamide and addition of GMP to adenosylcobinamide phosphate.</text>
</comment>
<dbReference type="GO" id="GO:0008820">
    <property type="term" value="F:cobinamide phosphate guanylyltransferase activity"/>
    <property type="evidence" value="ECO:0007669"/>
    <property type="project" value="UniProtKB-EC"/>
</dbReference>
<reference evidence="18 19" key="1">
    <citation type="journal article" date="2020" name="mSystems">
        <title>Defining Genomic and Predicted Metabolic Features of the Acetobacterium Genus.</title>
        <authorList>
            <person name="Ross D.E."/>
            <person name="Marshall C.W."/>
            <person name="Gulliver D."/>
            <person name="May H.D."/>
            <person name="Norman R.S."/>
        </authorList>
    </citation>
    <scope>NUCLEOTIDE SEQUENCE [LARGE SCALE GENOMIC DNA]</scope>
    <source>
        <strain evidence="18 19">DSM 9173</strain>
    </source>
</reference>
<dbReference type="PANTHER" id="PTHR34848:SF1">
    <property type="entry name" value="BIFUNCTIONAL ADENOSYLCOBALAMIN BIOSYNTHESIS PROTEIN COBU"/>
    <property type="match status" value="1"/>
</dbReference>
<keyword evidence="10" id="KW-0169">Cobalamin biosynthesis</keyword>
<dbReference type="Pfam" id="PF02283">
    <property type="entry name" value="CobU"/>
    <property type="match status" value="1"/>
</dbReference>
<keyword evidence="11 18" id="KW-0808">Transferase</keyword>
<evidence type="ECO:0000256" key="16">
    <source>
        <dbReference type="ARBA" id="ARBA00029570"/>
    </source>
</evidence>
<dbReference type="CDD" id="cd00544">
    <property type="entry name" value="CobU"/>
    <property type="match status" value="1"/>
</dbReference>
<name>A0ABR6WHJ9_9FIRM</name>
<comment type="pathway">
    <text evidence="5">Cofactor biosynthesis; adenosylcobalamin biosynthesis; adenosylcobalamin from cob(II)yrinate a,c-diamide: step 6/7.</text>
</comment>
<dbReference type="RefSeq" id="WP_148602599.1">
    <property type="nucleotide sequence ID" value="NZ_RXYB01000003.1"/>
</dbReference>
<keyword evidence="12" id="KW-0547">Nucleotide-binding</keyword>
<keyword evidence="18" id="KW-0548">Nucleotidyltransferase</keyword>
<evidence type="ECO:0000256" key="15">
    <source>
        <dbReference type="ARBA" id="ARBA00023134"/>
    </source>
</evidence>
<comment type="catalytic activity">
    <reaction evidence="1">
        <text>adenosylcob(III)inamide + ATP = adenosylcob(III)inamide phosphate + ADP + H(+)</text>
        <dbReference type="Rhea" id="RHEA:15769"/>
        <dbReference type="ChEBI" id="CHEBI:2480"/>
        <dbReference type="ChEBI" id="CHEBI:15378"/>
        <dbReference type="ChEBI" id="CHEBI:30616"/>
        <dbReference type="ChEBI" id="CHEBI:58502"/>
        <dbReference type="ChEBI" id="CHEBI:456216"/>
        <dbReference type="EC" id="2.7.1.156"/>
    </reaction>
</comment>
<comment type="pathway">
    <text evidence="6">Cofactor biosynthesis; adenosylcobalamin biosynthesis; adenosylcobalamin from cob(II)yrinate a,c-diamide: step 5/7.</text>
</comment>
<proteinExistence type="inferred from homology"/>
<dbReference type="InterPro" id="IPR027417">
    <property type="entry name" value="P-loop_NTPase"/>
</dbReference>
<evidence type="ECO:0000256" key="2">
    <source>
        <dbReference type="ARBA" id="ARBA00000711"/>
    </source>
</evidence>
<evidence type="ECO:0000256" key="6">
    <source>
        <dbReference type="ARBA" id="ARBA00005159"/>
    </source>
</evidence>
<keyword evidence="19" id="KW-1185">Reference proteome</keyword>
<keyword evidence="14" id="KW-0067">ATP-binding</keyword>
<dbReference type="EC" id="2.7.7.62" evidence="9"/>
<evidence type="ECO:0000256" key="1">
    <source>
        <dbReference type="ARBA" id="ARBA00000312"/>
    </source>
</evidence>
<gene>
    <name evidence="18" type="primary">cobU</name>
    <name evidence="18" type="ORF">GH807_02585</name>
</gene>
<dbReference type="PIRSF" id="PIRSF006135">
    <property type="entry name" value="CobU"/>
    <property type="match status" value="1"/>
</dbReference>
<keyword evidence="13 18" id="KW-0418">Kinase</keyword>
<evidence type="ECO:0000256" key="17">
    <source>
        <dbReference type="ARBA" id="ARBA00030571"/>
    </source>
</evidence>
<evidence type="ECO:0000256" key="10">
    <source>
        <dbReference type="ARBA" id="ARBA00022573"/>
    </source>
</evidence>
<protein>
    <recommendedName>
        <fullName evidence="16">Adenosylcobinamide kinase</fullName>
        <ecNumber evidence="8">2.7.1.156</ecNumber>
        <ecNumber evidence="9">2.7.7.62</ecNumber>
    </recommendedName>
    <alternativeName>
        <fullName evidence="17">Adenosylcobinamide-phosphate guanylyltransferase</fullName>
    </alternativeName>
</protein>
<evidence type="ECO:0000256" key="4">
    <source>
        <dbReference type="ARBA" id="ARBA00003889"/>
    </source>
</evidence>
<dbReference type="PANTHER" id="PTHR34848">
    <property type="match status" value="1"/>
</dbReference>
<dbReference type="NCBIfam" id="NF004469">
    <property type="entry name" value="PRK05800.1"/>
    <property type="match status" value="1"/>
</dbReference>
<comment type="caution">
    <text evidence="18">The sequence shown here is derived from an EMBL/GenBank/DDBJ whole genome shotgun (WGS) entry which is preliminary data.</text>
</comment>
<accession>A0ABR6WHJ9</accession>
<evidence type="ECO:0000256" key="8">
    <source>
        <dbReference type="ARBA" id="ARBA00012016"/>
    </source>
</evidence>
<dbReference type="GO" id="GO:0043752">
    <property type="term" value="F:adenosylcobinamide kinase activity"/>
    <property type="evidence" value="ECO:0007669"/>
    <property type="project" value="UniProtKB-EC"/>
</dbReference>
<evidence type="ECO:0000256" key="13">
    <source>
        <dbReference type="ARBA" id="ARBA00022777"/>
    </source>
</evidence>
<dbReference type="EC" id="2.7.1.156" evidence="8"/>
<dbReference type="Proteomes" id="UP000653358">
    <property type="component" value="Unassembled WGS sequence"/>
</dbReference>
<dbReference type="SUPFAM" id="SSF52540">
    <property type="entry name" value="P-loop containing nucleoside triphosphate hydrolases"/>
    <property type="match status" value="1"/>
</dbReference>
<keyword evidence="15" id="KW-0342">GTP-binding</keyword>
<evidence type="ECO:0000256" key="12">
    <source>
        <dbReference type="ARBA" id="ARBA00022741"/>
    </source>
</evidence>
<sequence>MSLIFITGGARSGKSSYAEHLAKELSKPVVYIATAIAFDDGMKDRIAKHQAQRSENWGTIEQYNNFETLKDNPTFQKTDVVLFDCLTVMTTNNMLDFQVDYDTCTMDTVSEVEASIKCEVERLLDVCKDKTLIMVSNEVGLGLVPSYKLGSYFRDIAGRMNQLVASRADEVYFTVSGIPMKLK</sequence>
<comment type="catalytic activity">
    <reaction evidence="2">
        <text>adenosylcob(III)inamide phosphate + GTP + H(+) = adenosylcob(III)inamide-GDP + diphosphate</text>
        <dbReference type="Rhea" id="RHEA:22712"/>
        <dbReference type="ChEBI" id="CHEBI:15378"/>
        <dbReference type="ChEBI" id="CHEBI:33019"/>
        <dbReference type="ChEBI" id="CHEBI:37565"/>
        <dbReference type="ChEBI" id="CHEBI:58502"/>
        <dbReference type="ChEBI" id="CHEBI:60487"/>
        <dbReference type="EC" id="2.7.7.62"/>
    </reaction>
</comment>
<evidence type="ECO:0000256" key="14">
    <source>
        <dbReference type="ARBA" id="ARBA00022840"/>
    </source>
</evidence>
<dbReference type="Gene3D" id="3.40.50.300">
    <property type="entry name" value="P-loop containing nucleotide triphosphate hydrolases"/>
    <property type="match status" value="1"/>
</dbReference>
<evidence type="ECO:0000256" key="11">
    <source>
        <dbReference type="ARBA" id="ARBA00022679"/>
    </source>
</evidence>
<organism evidence="18 19">
    <name type="scientific">Acetobacterium tundrae</name>
    <dbReference type="NCBI Taxonomy" id="132932"/>
    <lineage>
        <taxon>Bacteria</taxon>
        <taxon>Bacillati</taxon>
        <taxon>Bacillota</taxon>
        <taxon>Clostridia</taxon>
        <taxon>Eubacteriales</taxon>
        <taxon>Eubacteriaceae</taxon>
        <taxon>Acetobacterium</taxon>
    </lineage>
</organism>
<evidence type="ECO:0000256" key="3">
    <source>
        <dbReference type="ARBA" id="ARBA00001522"/>
    </source>
</evidence>
<dbReference type="EMBL" id="WJBB01000002">
    <property type="protein sequence ID" value="MBC3795938.1"/>
    <property type="molecule type" value="Genomic_DNA"/>
</dbReference>
<evidence type="ECO:0000313" key="19">
    <source>
        <dbReference type="Proteomes" id="UP000653358"/>
    </source>
</evidence>
<comment type="catalytic activity">
    <reaction evidence="3">
        <text>adenosylcob(III)inamide + GTP = adenosylcob(III)inamide phosphate + GDP + H(+)</text>
        <dbReference type="Rhea" id="RHEA:15765"/>
        <dbReference type="ChEBI" id="CHEBI:2480"/>
        <dbReference type="ChEBI" id="CHEBI:15378"/>
        <dbReference type="ChEBI" id="CHEBI:37565"/>
        <dbReference type="ChEBI" id="CHEBI:58189"/>
        <dbReference type="ChEBI" id="CHEBI:58502"/>
        <dbReference type="EC" id="2.7.1.156"/>
    </reaction>
</comment>